<gene>
    <name evidence="2" type="ORF">ACFQT0_28940</name>
    <name evidence="3" type="ORF">ACFQT0_29505</name>
</gene>
<feature type="region of interest" description="Disordered" evidence="1">
    <location>
        <begin position="54"/>
        <end position="73"/>
    </location>
</feature>
<reference evidence="4" key="2">
    <citation type="journal article" date="2019" name="Int. J. Syst. Evol. Microbiol.">
        <title>The Global Catalogue of Microorganisms (GCM) 10K type strain sequencing project: providing services to taxonomists for standard genome sequencing and annotation.</title>
        <authorList>
            <consortium name="The Broad Institute Genomics Platform"/>
            <consortium name="The Broad Institute Genome Sequencing Center for Infectious Disease"/>
            <person name="Wu L."/>
            <person name="Ma J."/>
        </authorList>
    </citation>
    <scope>NUCLEOTIDE SEQUENCE [LARGE SCALE GENOMIC DNA]</scope>
    <source>
        <strain evidence="4">JCM 19635</strain>
    </source>
</reference>
<proteinExistence type="predicted"/>
<comment type="caution">
    <text evidence="3">The sequence shown here is derived from an EMBL/GenBank/DDBJ whole genome shotgun (WGS) entry which is preliminary data.</text>
</comment>
<protein>
    <submittedName>
        <fullName evidence="3">Uncharacterized protein</fullName>
    </submittedName>
</protein>
<organism evidence="3 4">
    <name type="scientific">Hymenobacter humi</name>
    <dbReference type="NCBI Taxonomy" id="1411620"/>
    <lineage>
        <taxon>Bacteria</taxon>
        <taxon>Pseudomonadati</taxon>
        <taxon>Bacteroidota</taxon>
        <taxon>Cytophagia</taxon>
        <taxon>Cytophagales</taxon>
        <taxon>Hymenobacteraceae</taxon>
        <taxon>Hymenobacter</taxon>
    </lineage>
</organism>
<sequence>MFKPAKIETRRGRIPVSEEARREARAGMGGEQTALAAGTAAVAVAPTPVELAVAPPEPPVEATTAPAPVSRPRAAKAAPAPVAAVVADQEHSVKLSKSVVHEIKLTLALLQGGTDNPTNIKQYLEMAHRLLDAQLRKSGKLPTVNR</sequence>
<evidence type="ECO:0000313" key="2">
    <source>
        <dbReference type="EMBL" id="MFC7670972.1"/>
    </source>
</evidence>
<evidence type="ECO:0000313" key="4">
    <source>
        <dbReference type="Proteomes" id="UP001596513"/>
    </source>
</evidence>
<evidence type="ECO:0000256" key="1">
    <source>
        <dbReference type="SAM" id="MobiDB-lite"/>
    </source>
</evidence>
<dbReference type="EMBL" id="JBHTEK010000005">
    <property type="protein sequence ID" value="MFC7671070.1"/>
    <property type="molecule type" value="Genomic_DNA"/>
</dbReference>
<reference evidence="3" key="1">
    <citation type="journal article" date="2014" name="Int. J. Syst. Evol. Microbiol.">
        <title>Complete genome of a new Firmicutes species belonging to the dominant human colonic microbiota ('Ruminococcus bicirculans') reveals two chromosomes and a selective capacity to utilize plant glucans.</title>
        <authorList>
            <consortium name="NISC Comparative Sequencing Program"/>
            <person name="Wegmann U."/>
            <person name="Louis P."/>
            <person name="Goesmann A."/>
            <person name="Henrissat B."/>
            <person name="Duncan S.H."/>
            <person name="Flint H.J."/>
        </authorList>
    </citation>
    <scope>NUCLEOTIDE SEQUENCE</scope>
    <source>
        <strain evidence="3">JCM 19635</strain>
    </source>
</reference>
<dbReference type="Proteomes" id="UP001596513">
    <property type="component" value="Unassembled WGS sequence"/>
</dbReference>
<dbReference type="RefSeq" id="WP_380206796.1">
    <property type="nucleotide sequence ID" value="NZ_JBHTEK010000005.1"/>
</dbReference>
<keyword evidence="4" id="KW-1185">Reference proteome</keyword>
<feature type="region of interest" description="Disordered" evidence="1">
    <location>
        <begin position="1"/>
        <end position="31"/>
    </location>
</feature>
<evidence type="ECO:0000313" key="3">
    <source>
        <dbReference type="EMBL" id="MFC7671070.1"/>
    </source>
</evidence>
<feature type="compositionally biased region" description="Basic and acidic residues" evidence="1">
    <location>
        <begin position="1"/>
        <end position="25"/>
    </location>
</feature>
<dbReference type="EMBL" id="JBHTEK010000005">
    <property type="protein sequence ID" value="MFC7670972.1"/>
    <property type="molecule type" value="Genomic_DNA"/>
</dbReference>
<name>A0ABW2UCB3_9BACT</name>
<reference evidence="3" key="3">
    <citation type="submission" date="2024-09" db="EMBL/GenBank/DDBJ databases">
        <authorList>
            <person name="Sun Q."/>
            <person name="Mori K."/>
        </authorList>
    </citation>
    <scope>NUCLEOTIDE SEQUENCE</scope>
    <source>
        <strain evidence="3">JCM 19635</strain>
    </source>
</reference>
<accession>A0ABW2UCB3</accession>